<evidence type="ECO:0000313" key="4">
    <source>
        <dbReference type="Proteomes" id="UP000176815"/>
    </source>
</evidence>
<dbReference type="InterPro" id="IPR057666">
    <property type="entry name" value="DrpA_SLOG"/>
</dbReference>
<organism evidence="3 4">
    <name type="scientific">candidate division WWE3 bacterium RIFOXYD1_FULL_39_9</name>
    <dbReference type="NCBI Taxonomy" id="1802649"/>
    <lineage>
        <taxon>Bacteria</taxon>
        <taxon>Katanobacteria</taxon>
    </lineage>
</organism>
<evidence type="ECO:0000313" key="3">
    <source>
        <dbReference type="EMBL" id="OGC77053.1"/>
    </source>
</evidence>
<protein>
    <submittedName>
        <fullName evidence="3">DNA protecting protein DprA</fullName>
    </submittedName>
</protein>
<proteinExistence type="inferred from homology"/>
<evidence type="ECO:0000259" key="2">
    <source>
        <dbReference type="Pfam" id="PF02481"/>
    </source>
</evidence>
<dbReference type="Pfam" id="PF02481">
    <property type="entry name" value="DNA_processg_A"/>
    <property type="match status" value="1"/>
</dbReference>
<feature type="domain" description="Smf/DprA SLOG" evidence="2">
    <location>
        <begin position="10"/>
        <end position="214"/>
    </location>
</feature>
<dbReference type="AlphaFoldDB" id="A0A1F4X7G5"/>
<comment type="caution">
    <text evidence="3">The sequence shown here is derived from an EMBL/GenBank/DDBJ whole genome shotgun (WGS) entry which is preliminary data.</text>
</comment>
<dbReference type="InterPro" id="IPR003488">
    <property type="entry name" value="DprA"/>
</dbReference>
<accession>A0A1F4X7G5</accession>
<dbReference type="GO" id="GO:0009294">
    <property type="term" value="P:DNA-mediated transformation"/>
    <property type="evidence" value="ECO:0007669"/>
    <property type="project" value="InterPro"/>
</dbReference>
<name>A0A1F4X7G5_UNCKA</name>
<dbReference type="NCBIfam" id="TIGR00732">
    <property type="entry name" value="dprA"/>
    <property type="match status" value="1"/>
</dbReference>
<dbReference type="EMBL" id="MEWG01000027">
    <property type="protein sequence ID" value="OGC77053.1"/>
    <property type="molecule type" value="Genomic_DNA"/>
</dbReference>
<dbReference type="Proteomes" id="UP000176815">
    <property type="component" value="Unassembled WGS sequence"/>
</dbReference>
<gene>
    <name evidence="3" type="ORF">A2619_01500</name>
</gene>
<reference evidence="3 4" key="1">
    <citation type="journal article" date="2016" name="Nat. Commun.">
        <title>Thousands of microbial genomes shed light on interconnected biogeochemical processes in an aquifer system.</title>
        <authorList>
            <person name="Anantharaman K."/>
            <person name="Brown C.T."/>
            <person name="Hug L.A."/>
            <person name="Sharon I."/>
            <person name="Castelle C.J."/>
            <person name="Probst A.J."/>
            <person name="Thomas B.C."/>
            <person name="Singh A."/>
            <person name="Wilkins M.J."/>
            <person name="Karaoz U."/>
            <person name="Brodie E.L."/>
            <person name="Williams K.H."/>
            <person name="Hubbard S.S."/>
            <person name="Banfield J.F."/>
        </authorList>
    </citation>
    <scope>NUCLEOTIDE SEQUENCE [LARGE SCALE GENOMIC DNA]</scope>
</reference>
<evidence type="ECO:0000256" key="1">
    <source>
        <dbReference type="ARBA" id="ARBA00006525"/>
    </source>
</evidence>
<dbReference type="SUPFAM" id="SSF102405">
    <property type="entry name" value="MCP/YpsA-like"/>
    <property type="match status" value="1"/>
</dbReference>
<dbReference type="Gene3D" id="3.40.50.450">
    <property type="match status" value="1"/>
</dbReference>
<dbReference type="PANTHER" id="PTHR43022:SF1">
    <property type="entry name" value="PROTEIN SMF"/>
    <property type="match status" value="1"/>
</dbReference>
<comment type="similarity">
    <text evidence="1">Belongs to the DprA/Smf family.</text>
</comment>
<dbReference type="PANTHER" id="PTHR43022">
    <property type="entry name" value="PROTEIN SMF"/>
    <property type="match status" value="1"/>
</dbReference>
<sequence length="292" mass="32286">MSKFSSYYVDFDSTAYPQSLKLIKNPPKGLYIKGDIDSGIMNRKILGVVGSRKISEYSKSALVHLFTNLLVNEITTVSGFMYGVDTEAHKESLNRSIPTIAVLPCGIELIHPTSNYFLYQRILEQGGLIMSEYEGTTAPKKWTYPNRNRIIAGLCDALLVVQAGENSGSLITAHYANEFGKQVLTIPVSIFAGSSVGNLQILHKFARAVYLSRQINTLLGLENTKDAENDLISQLTNEEKLLYISLKDNPANTDVLSSQLNFSSSEISALLTILTIKGLIYEESGFYHARQS</sequence>